<dbReference type="Proteomes" id="UP000002881">
    <property type="component" value="Chromosome"/>
</dbReference>
<dbReference type="RefSeq" id="WP_014730033.1">
    <property type="nucleotide sequence ID" value="NC_017934.1"/>
</dbReference>
<dbReference type="HOGENOM" id="CLU_1675810_0_0_0"/>
<proteinExistence type="predicted"/>
<organism evidence="1 2">
    <name type="scientific">Mesotoga prima MesG1.Ag.4.2</name>
    <dbReference type="NCBI Taxonomy" id="660470"/>
    <lineage>
        <taxon>Bacteria</taxon>
        <taxon>Thermotogati</taxon>
        <taxon>Thermotogota</taxon>
        <taxon>Thermotogae</taxon>
        <taxon>Kosmotogales</taxon>
        <taxon>Kosmotogaceae</taxon>
        <taxon>Mesotoga</taxon>
    </lineage>
</organism>
<dbReference type="GeneID" id="87105986"/>
<gene>
    <name evidence="1" type="ORF">Theba_0120</name>
</gene>
<reference evidence="1 2" key="1">
    <citation type="journal article" date="2012" name="Genome Biol. Evol.">
        <title>Genome Sequence of the Mesophilic Thermotogales Bacterium Mesotoga prima MesG1.Ag.4.2 Reveals the Largest Thermotogales Genome To Date.</title>
        <authorList>
            <person name="Zhaxybayeva O."/>
            <person name="Swithers K.S."/>
            <person name="Foght J."/>
            <person name="Green A.G."/>
            <person name="Bruce D."/>
            <person name="Detter C."/>
            <person name="Han S."/>
            <person name="Teshima H."/>
            <person name="Han J."/>
            <person name="Woyke T."/>
            <person name="Pitluck S."/>
            <person name="Nolan M."/>
            <person name="Ivanova N."/>
            <person name="Pati A."/>
            <person name="Land M.L."/>
            <person name="Dlutek M."/>
            <person name="Doolittle W.F."/>
            <person name="Noll K.M."/>
            <person name="Nesbo C.L."/>
        </authorList>
    </citation>
    <scope>NUCLEOTIDE SEQUENCE [LARGE SCALE GENOMIC DNA]</scope>
    <source>
        <strain evidence="2">mesG1.Ag.4.2</strain>
    </source>
</reference>
<dbReference type="PROSITE" id="PS51257">
    <property type="entry name" value="PROKAR_LIPOPROTEIN"/>
    <property type="match status" value="1"/>
</dbReference>
<dbReference type="EMBL" id="CP003532">
    <property type="protein sequence ID" value="AFK05868.1"/>
    <property type="molecule type" value="Genomic_DNA"/>
</dbReference>
<accession>I2F1R5</accession>
<evidence type="ECO:0008006" key="3">
    <source>
        <dbReference type="Google" id="ProtNLM"/>
    </source>
</evidence>
<dbReference type="AlphaFoldDB" id="I2F1R5"/>
<name>I2F1R5_9BACT</name>
<dbReference type="STRING" id="660470.Theba_0120"/>
<sequence length="157" mass="18144" precursor="true">MRKGIKGLFGVLIVVSIILSGCIVTPPVDLGQWVLKDYWQHYILSEHYYTYSYLLYPGYNCDNVKIVVSCSKAPSYGFEVWIMTQTQFNNFVNSNVVSVVDHFTVYTGNYTFYSSAMSPGGTYRVVIDNTDYGWVETNWDGYDDYCRFDADIYFHIN</sequence>
<evidence type="ECO:0000313" key="1">
    <source>
        <dbReference type="EMBL" id="AFK05868.1"/>
    </source>
</evidence>
<protein>
    <recommendedName>
        <fullName evidence="3">Lipoprotein</fullName>
    </recommendedName>
</protein>
<keyword evidence="2" id="KW-1185">Reference proteome</keyword>
<evidence type="ECO:0000313" key="2">
    <source>
        <dbReference type="Proteomes" id="UP000002881"/>
    </source>
</evidence>
<dbReference type="KEGG" id="mpg:Theba_0120"/>